<accession>A0ACB9J9T1</accession>
<organism evidence="1 2">
    <name type="scientific">Smallanthus sonchifolius</name>
    <dbReference type="NCBI Taxonomy" id="185202"/>
    <lineage>
        <taxon>Eukaryota</taxon>
        <taxon>Viridiplantae</taxon>
        <taxon>Streptophyta</taxon>
        <taxon>Embryophyta</taxon>
        <taxon>Tracheophyta</taxon>
        <taxon>Spermatophyta</taxon>
        <taxon>Magnoliopsida</taxon>
        <taxon>eudicotyledons</taxon>
        <taxon>Gunneridae</taxon>
        <taxon>Pentapetalae</taxon>
        <taxon>asterids</taxon>
        <taxon>campanulids</taxon>
        <taxon>Asterales</taxon>
        <taxon>Asteraceae</taxon>
        <taxon>Asteroideae</taxon>
        <taxon>Heliantheae alliance</taxon>
        <taxon>Millerieae</taxon>
        <taxon>Smallanthus</taxon>
    </lineage>
</organism>
<dbReference type="Proteomes" id="UP001056120">
    <property type="component" value="Linkage Group LG05"/>
</dbReference>
<sequence length="117" mass="13071">MWWWCSSLLAERAGVMVFFVAGRKGSGGGVLDHQLQIQFQMRAMVVLVAMPQKQHVVMVFFVACRRGRGGGVLRLWQKGRWCSRPPTTNPTSNASYDGPGCYNGDFGDCERNGGEKW</sequence>
<dbReference type="EMBL" id="CM042022">
    <property type="protein sequence ID" value="KAI3816453.1"/>
    <property type="molecule type" value="Genomic_DNA"/>
</dbReference>
<keyword evidence="2" id="KW-1185">Reference proteome</keyword>
<protein>
    <submittedName>
        <fullName evidence="1">Uncharacterized protein</fullName>
    </submittedName>
</protein>
<reference evidence="2" key="1">
    <citation type="journal article" date="2022" name="Mol. Ecol. Resour.">
        <title>The genomes of chicory, endive, great burdock and yacon provide insights into Asteraceae palaeo-polyploidization history and plant inulin production.</title>
        <authorList>
            <person name="Fan W."/>
            <person name="Wang S."/>
            <person name="Wang H."/>
            <person name="Wang A."/>
            <person name="Jiang F."/>
            <person name="Liu H."/>
            <person name="Zhao H."/>
            <person name="Xu D."/>
            <person name="Zhang Y."/>
        </authorList>
    </citation>
    <scope>NUCLEOTIDE SEQUENCE [LARGE SCALE GENOMIC DNA]</scope>
    <source>
        <strain evidence="2">cv. Yunnan</strain>
    </source>
</reference>
<proteinExistence type="predicted"/>
<evidence type="ECO:0000313" key="1">
    <source>
        <dbReference type="EMBL" id="KAI3816453.1"/>
    </source>
</evidence>
<reference evidence="1 2" key="2">
    <citation type="journal article" date="2022" name="Mol. Ecol. Resour.">
        <title>The genomes of chicory, endive, great burdock and yacon provide insights into Asteraceae paleo-polyploidization history and plant inulin production.</title>
        <authorList>
            <person name="Fan W."/>
            <person name="Wang S."/>
            <person name="Wang H."/>
            <person name="Wang A."/>
            <person name="Jiang F."/>
            <person name="Liu H."/>
            <person name="Zhao H."/>
            <person name="Xu D."/>
            <person name="Zhang Y."/>
        </authorList>
    </citation>
    <scope>NUCLEOTIDE SEQUENCE [LARGE SCALE GENOMIC DNA]</scope>
    <source>
        <strain evidence="2">cv. Yunnan</strain>
        <tissue evidence="1">Leaves</tissue>
    </source>
</reference>
<name>A0ACB9J9T1_9ASTR</name>
<gene>
    <name evidence="1" type="ORF">L1987_16151</name>
</gene>
<comment type="caution">
    <text evidence="1">The sequence shown here is derived from an EMBL/GenBank/DDBJ whole genome shotgun (WGS) entry which is preliminary data.</text>
</comment>
<evidence type="ECO:0000313" key="2">
    <source>
        <dbReference type="Proteomes" id="UP001056120"/>
    </source>
</evidence>